<keyword evidence="4" id="KW-1185">Reference proteome</keyword>
<protein>
    <recommendedName>
        <fullName evidence="2">DUF3631 domain-containing protein</fullName>
    </recommendedName>
</protein>
<evidence type="ECO:0000259" key="2">
    <source>
        <dbReference type="Pfam" id="PF12307"/>
    </source>
</evidence>
<reference evidence="3 4" key="1">
    <citation type="submission" date="2018-09" db="EMBL/GenBank/DDBJ databases">
        <authorList>
            <person name="Tagini F."/>
        </authorList>
    </citation>
    <scope>NUCLEOTIDE SEQUENCE [LARGE SCALE GENOMIC DNA]</scope>
    <source>
        <strain evidence="3 4">MK4</strain>
    </source>
</reference>
<accession>A0ABY6RI68</accession>
<evidence type="ECO:0000313" key="4">
    <source>
        <dbReference type="Proteomes" id="UP000271464"/>
    </source>
</evidence>
<comment type="caution">
    <text evidence="3">The sequence shown here is derived from an EMBL/GenBank/DDBJ whole genome shotgun (WGS) entry which is preliminary data.</text>
</comment>
<feature type="region of interest" description="Disordered" evidence="1">
    <location>
        <begin position="485"/>
        <end position="542"/>
    </location>
</feature>
<feature type="domain" description="DUF3631" evidence="2">
    <location>
        <begin position="196"/>
        <end position="379"/>
    </location>
</feature>
<dbReference type="EMBL" id="UPHM01000056">
    <property type="protein sequence ID" value="VAZ93600.1"/>
    <property type="molecule type" value="Genomic_DNA"/>
</dbReference>
<dbReference type="GeneID" id="66601250"/>
<proteinExistence type="predicted"/>
<dbReference type="InterPro" id="IPR022081">
    <property type="entry name" value="DUF3631"/>
</dbReference>
<dbReference type="Pfam" id="PF12307">
    <property type="entry name" value="DUF3631"/>
    <property type="match status" value="1"/>
</dbReference>
<dbReference type="RefSeq" id="WP_089025265.1">
    <property type="nucleotide sequence ID" value="NZ_LWCM01000140.1"/>
</dbReference>
<organism evidence="3 4">
    <name type="scientific">Mycobacterium persicum</name>
    <dbReference type="NCBI Taxonomy" id="1487726"/>
    <lineage>
        <taxon>Bacteria</taxon>
        <taxon>Bacillati</taxon>
        <taxon>Actinomycetota</taxon>
        <taxon>Actinomycetes</taxon>
        <taxon>Mycobacteriales</taxon>
        <taxon>Mycobacteriaceae</taxon>
        <taxon>Mycobacterium</taxon>
    </lineage>
</organism>
<feature type="compositionally biased region" description="Basic and acidic residues" evidence="1">
    <location>
        <begin position="490"/>
        <end position="524"/>
    </location>
</feature>
<dbReference type="Proteomes" id="UP000271464">
    <property type="component" value="Unassembled WGS sequence"/>
</dbReference>
<evidence type="ECO:0000313" key="3">
    <source>
        <dbReference type="EMBL" id="VAZ93600.1"/>
    </source>
</evidence>
<name>A0ABY6RI68_9MYCO</name>
<evidence type="ECO:0000256" key="1">
    <source>
        <dbReference type="SAM" id="MobiDB-lite"/>
    </source>
</evidence>
<gene>
    <name evidence="3" type="ORF">LAUMK4_02510</name>
</gene>
<sequence>MPDIPYGTDYPDAEWIDRDGEPIRDTELLADVHRFAGQFLAFPTAHHLVVVVLWIVHTWAVNAFYVTPRLVLDSPEPGSGKTRVLEVLALLCRNAKLTLSTTTAALYRRIAAAGEQPPTVLQDEADAVFGRTNNPQAEDLRALFNAGYKRGATVDRCEGDSKNMRVVEFPVFAPVALAGLAGKMPATITDRAVTLHMRRRAPEEHVAEFRERDAAIEAAALKVRLEQWATSNLDILSAARPMMPDGVRDRPAEVWEALLAIAELAGGNWSQRAREACRFFVLDSGAEDRLSLGIRLLRDIKTVFGELDRMFSADIVAELTRDTESEWCDLWGKPLDQRRLATELKRYGVRSKEVRIGTRNAKGYTVAEDDGLGQAWHRYLSHAGMRDKRDKGDIAGQSVADVSRINRERDIRDTSATPETSPEQQLFEDVAVVADVAHSDGMCSNGMDGHCRECRDPIPEHMRSARIRGVCTRCTAKVTRWTIAPPETARISDPHDPQTRTEHHHRSSDDIDGRGSERGPERGSDPPAGYLRGSAGHAGHRYGPSLVTSPCSRCGQDMYAPASVARGHCERCHLTRAANSGGAA</sequence>